<dbReference type="Proteomes" id="UP000319812">
    <property type="component" value="Unassembled WGS sequence"/>
</dbReference>
<evidence type="ECO:0000313" key="2">
    <source>
        <dbReference type="EMBL" id="GED23233.1"/>
    </source>
</evidence>
<reference evidence="2 3" key="1">
    <citation type="submission" date="2019-06" db="EMBL/GenBank/DDBJ databases">
        <title>Whole genome shotgun sequence of Halomonas halmophila NBRC 15537.</title>
        <authorList>
            <person name="Hosoyama A."/>
            <person name="Uohara A."/>
            <person name="Ohji S."/>
            <person name="Ichikawa N."/>
        </authorList>
    </citation>
    <scope>NUCLEOTIDE SEQUENCE [LARGE SCALE GENOMIC DNA]</scope>
    <source>
        <strain evidence="2 3">NBRC 15537</strain>
    </source>
</reference>
<dbReference type="InterPro" id="IPR015797">
    <property type="entry name" value="NUDIX_hydrolase-like_dom_sf"/>
</dbReference>
<dbReference type="OrthoDB" id="9810154at2"/>
<evidence type="ECO:0000313" key="3">
    <source>
        <dbReference type="Proteomes" id="UP000319812"/>
    </source>
</evidence>
<dbReference type="SUPFAM" id="SSF55811">
    <property type="entry name" value="Nudix"/>
    <property type="match status" value="1"/>
</dbReference>
<dbReference type="AlphaFoldDB" id="A0A4Y4F1R7"/>
<dbReference type="SUPFAM" id="SSF53254">
    <property type="entry name" value="Phosphoglycerate mutase-like"/>
    <property type="match status" value="1"/>
</dbReference>
<dbReference type="SMART" id="SM00855">
    <property type="entry name" value="PGAM"/>
    <property type="match status" value="1"/>
</dbReference>
<dbReference type="Gene3D" id="3.90.79.10">
    <property type="entry name" value="Nucleoside Triphosphate Pyrophosphohydrolase"/>
    <property type="match status" value="1"/>
</dbReference>
<name>A0A4Y4F1R7_9GAMM</name>
<dbReference type="InterPro" id="IPR047198">
    <property type="entry name" value="DDP-like_NUDIX"/>
</dbReference>
<proteinExistence type="predicted"/>
<dbReference type="CDD" id="cd07067">
    <property type="entry name" value="HP_PGM_like"/>
    <property type="match status" value="1"/>
</dbReference>
<dbReference type="Gene3D" id="3.40.50.1240">
    <property type="entry name" value="Phosphoglycerate mutase-like"/>
    <property type="match status" value="1"/>
</dbReference>
<dbReference type="CDD" id="cd04666">
    <property type="entry name" value="NUDIX_DIPP2_like_Nudt4"/>
    <property type="match status" value="1"/>
</dbReference>
<dbReference type="InterPro" id="IPR029033">
    <property type="entry name" value="His_PPase_superfam"/>
</dbReference>
<dbReference type="EMBL" id="BJOC01000030">
    <property type="protein sequence ID" value="GED23233.1"/>
    <property type="molecule type" value="Genomic_DNA"/>
</dbReference>
<dbReference type="GO" id="GO:0016462">
    <property type="term" value="F:pyrophosphatase activity"/>
    <property type="evidence" value="ECO:0007669"/>
    <property type="project" value="InterPro"/>
</dbReference>
<dbReference type="Pfam" id="PF00293">
    <property type="entry name" value="NUDIX"/>
    <property type="match status" value="1"/>
</dbReference>
<gene>
    <name evidence="2" type="ORF">HHA01_22100</name>
</gene>
<sequence>MTRELLLLRHGKSDWSKPVSDFQRPLKKRGKLGAQRIGDWLAEYELVPQRILSSPAERARATAEKCAKAMGRTAAEVTLEPSLYEADAEELARLVAASGDEVERLMVVGHNPALEEFADWLLPDPLPEGDDGKRLPTATLVRLAVEGSWSSLTAGNARLLEVQRAKTLPEGFVFATPDGIERRPRPAYYYTQSAVMPFRWRDGQLEVLLIGSSSNRHWSLPKGIVEPGLSAAQSALKEAREEAGISGEIAEVTPGHYPHAKWGARCGVTLFAMRVDDQLPEQHREEPQRTRRWLPAAAATEHLEQPSLVVELRSLIERLQAEGPA</sequence>
<feature type="domain" description="Nudix hydrolase" evidence="1">
    <location>
        <begin position="188"/>
        <end position="317"/>
    </location>
</feature>
<accession>A0A4Y4F1R7</accession>
<dbReference type="PROSITE" id="PS51462">
    <property type="entry name" value="NUDIX"/>
    <property type="match status" value="1"/>
</dbReference>
<comment type="caution">
    <text evidence="2">The sequence shown here is derived from an EMBL/GenBank/DDBJ whole genome shotgun (WGS) entry which is preliminary data.</text>
</comment>
<protein>
    <recommendedName>
        <fullName evidence="1">Nudix hydrolase domain-containing protein</fullName>
    </recommendedName>
</protein>
<organism evidence="2 3">
    <name type="scientific">Halomonas halmophila</name>
    <dbReference type="NCBI Taxonomy" id="252"/>
    <lineage>
        <taxon>Bacteria</taxon>
        <taxon>Pseudomonadati</taxon>
        <taxon>Pseudomonadota</taxon>
        <taxon>Gammaproteobacteria</taxon>
        <taxon>Oceanospirillales</taxon>
        <taxon>Halomonadaceae</taxon>
        <taxon>Halomonas</taxon>
    </lineage>
</organism>
<dbReference type="PANTHER" id="PTHR47623:SF1">
    <property type="entry name" value="OS09G0287300 PROTEIN"/>
    <property type="match status" value="1"/>
</dbReference>
<dbReference type="Pfam" id="PF00300">
    <property type="entry name" value="His_Phos_1"/>
    <property type="match status" value="1"/>
</dbReference>
<dbReference type="InterPro" id="IPR013078">
    <property type="entry name" value="His_Pase_superF_clade-1"/>
</dbReference>
<keyword evidence="3" id="KW-1185">Reference proteome</keyword>
<evidence type="ECO:0000259" key="1">
    <source>
        <dbReference type="PROSITE" id="PS51462"/>
    </source>
</evidence>
<dbReference type="InterPro" id="IPR000086">
    <property type="entry name" value="NUDIX_hydrolase_dom"/>
</dbReference>
<dbReference type="PANTHER" id="PTHR47623">
    <property type="entry name" value="OS09G0287300 PROTEIN"/>
    <property type="match status" value="1"/>
</dbReference>